<dbReference type="InterPro" id="IPR045079">
    <property type="entry name" value="Oxoprolinase-like"/>
</dbReference>
<dbReference type="Pfam" id="PF01968">
    <property type="entry name" value="Hydantoinase_A"/>
    <property type="match status" value="1"/>
</dbReference>
<proteinExistence type="predicted"/>
<evidence type="ECO:0000313" key="2">
    <source>
        <dbReference type="EMBL" id="TCP41882.1"/>
    </source>
</evidence>
<dbReference type="AlphaFoldDB" id="A0A4R2PZZ6"/>
<organism evidence="2 3">
    <name type="scientific">Rhodovulum marinum</name>
    <dbReference type="NCBI Taxonomy" id="320662"/>
    <lineage>
        <taxon>Bacteria</taxon>
        <taxon>Pseudomonadati</taxon>
        <taxon>Pseudomonadota</taxon>
        <taxon>Alphaproteobacteria</taxon>
        <taxon>Rhodobacterales</taxon>
        <taxon>Paracoccaceae</taxon>
        <taxon>Rhodovulum</taxon>
    </lineage>
</organism>
<accession>A0A4R2PZZ6</accession>
<keyword evidence="3" id="KW-1185">Reference proteome</keyword>
<dbReference type="Proteomes" id="UP000294835">
    <property type="component" value="Unassembled WGS sequence"/>
</dbReference>
<dbReference type="GO" id="GO:0017168">
    <property type="term" value="F:5-oxoprolinase (ATP-hydrolyzing) activity"/>
    <property type="evidence" value="ECO:0007669"/>
    <property type="project" value="TreeGrafter"/>
</dbReference>
<protein>
    <submittedName>
        <fullName evidence="2">Hydantoinase/oxoprolinase-like protein</fullName>
    </submittedName>
</protein>
<feature type="domain" description="Hydantoinase A/oxoprolinase" evidence="1">
    <location>
        <begin position="10"/>
        <end position="187"/>
    </location>
</feature>
<sequence length="315" mass="34034">MPNETAVKYALPIHVTMVDVRTVGASGGWIARVTAAGLLEVGPERAGAHPGPICCRRGGVDPTISDANLLLGRLDPGRLRSVAAGTARDRMAAVFEGRLGQPLGLDAVGAVEAVIHLANVKLAGAIRMVSASLGSDPHEFVLRGFGWAGPLHASALARELGFQRIRVPCPPGIANAVGCVATDLRHDFVTTLNTPIDTQFLGQTHLLRVARDGPVTDRETLRARFADAYFARFRVELGEGQTAVVNANCSVTGERHGLDLSTLIDPAGRKATLAPDHQHRGRRCLTRSPFRSSRRDWPRSATRWTFRFRAWPSRR</sequence>
<dbReference type="GO" id="GO:0005829">
    <property type="term" value="C:cytosol"/>
    <property type="evidence" value="ECO:0007669"/>
    <property type="project" value="TreeGrafter"/>
</dbReference>
<dbReference type="GO" id="GO:0006749">
    <property type="term" value="P:glutathione metabolic process"/>
    <property type="evidence" value="ECO:0007669"/>
    <property type="project" value="TreeGrafter"/>
</dbReference>
<name>A0A4R2PZZ6_9RHOB</name>
<gene>
    <name evidence="2" type="ORF">EV662_104226</name>
</gene>
<dbReference type="PANTHER" id="PTHR11365:SF23">
    <property type="entry name" value="HYPOTHETICAL 5-OXOPROLINASE (EUROFUNG)-RELATED"/>
    <property type="match status" value="1"/>
</dbReference>
<dbReference type="InterPro" id="IPR002821">
    <property type="entry name" value="Hydantoinase_A"/>
</dbReference>
<dbReference type="RefSeq" id="WP_279533247.1">
    <property type="nucleotide sequence ID" value="NZ_SLXP01000004.1"/>
</dbReference>
<dbReference type="EMBL" id="SLXP01000004">
    <property type="protein sequence ID" value="TCP41882.1"/>
    <property type="molecule type" value="Genomic_DNA"/>
</dbReference>
<comment type="caution">
    <text evidence="2">The sequence shown here is derived from an EMBL/GenBank/DDBJ whole genome shotgun (WGS) entry which is preliminary data.</text>
</comment>
<reference evidence="2 3" key="1">
    <citation type="submission" date="2019-03" db="EMBL/GenBank/DDBJ databases">
        <title>Genomic Encyclopedia of Type Strains, Phase IV (KMG-IV): sequencing the most valuable type-strain genomes for metagenomic binning, comparative biology and taxonomic classification.</title>
        <authorList>
            <person name="Goeker M."/>
        </authorList>
    </citation>
    <scope>NUCLEOTIDE SEQUENCE [LARGE SCALE GENOMIC DNA]</scope>
    <source>
        <strain evidence="2 3">DSM 18063</strain>
    </source>
</reference>
<evidence type="ECO:0000313" key="3">
    <source>
        <dbReference type="Proteomes" id="UP000294835"/>
    </source>
</evidence>
<dbReference type="PANTHER" id="PTHR11365">
    <property type="entry name" value="5-OXOPROLINASE RELATED"/>
    <property type="match status" value="1"/>
</dbReference>
<evidence type="ECO:0000259" key="1">
    <source>
        <dbReference type="Pfam" id="PF01968"/>
    </source>
</evidence>